<protein>
    <recommendedName>
        <fullName evidence="6">NTR domain-containing protein</fullName>
    </recommendedName>
</protein>
<keyword evidence="8" id="KW-1185">Reference proteome</keyword>
<dbReference type="SMART" id="SM00643">
    <property type="entry name" value="C345C"/>
    <property type="match status" value="1"/>
</dbReference>
<dbReference type="PANTHER" id="PTHR11412">
    <property type="entry name" value="MACROGLOBULIN / COMPLEMENT"/>
    <property type="match status" value="1"/>
</dbReference>
<dbReference type="InterPro" id="IPR019742">
    <property type="entry name" value="MacrogloblnA2_CS"/>
</dbReference>
<dbReference type="SMART" id="SM01419">
    <property type="entry name" value="Thiol-ester_cl"/>
    <property type="match status" value="1"/>
</dbReference>
<dbReference type="SUPFAM" id="SSF49410">
    <property type="entry name" value="Alpha-macroglobulin receptor domain"/>
    <property type="match status" value="1"/>
</dbReference>
<comment type="subcellular location">
    <subcellularLocation>
        <location evidence="1">Secreted</location>
    </subcellularLocation>
</comment>
<dbReference type="InterPro" id="IPR008993">
    <property type="entry name" value="TIMP-like_OB-fold"/>
</dbReference>
<organism evidence="7 8">
    <name type="scientific">Desmophyllum pertusum</name>
    <dbReference type="NCBI Taxonomy" id="174260"/>
    <lineage>
        <taxon>Eukaryota</taxon>
        <taxon>Metazoa</taxon>
        <taxon>Cnidaria</taxon>
        <taxon>Anthozoa</taxon>
        <taxon>Hexacorallia</taxon>
        <taxon>Scleractinia</taxon>
        <taxon>Caryophylliina</taxon>
        <taxon>Caryophylliidae</taxon>
        <taxon>Desmophyllum</taxon>
    </lineage>
</organism>
<dbReference type="Pfam" id="PF01759">
    <property type="entry name" value="NTR"/>
    <property type="match status" value="1"/>
</dbReference>
<dbReference type="Gene3D" id="2.60.40.10">
    <property type="entry name" value="Immunoglobulins"/>
    <property type="match status" value="1"/>
</dbReference>
<dbReference type="InterPro" id="IPR009048">
    <property type="entry name" value="A-macroglobulin_rcpt-bd"/>
</dbReference>
<dbReference type="Pfam" id="PF07678">
    <property type="entry name" value="TED_complement"/>
    <property type="match status" value="1"/>
</dbReference>
<evidence type="ECO:0000256" key="2">
    <source>
        <dbReference type="ARBA" id="ARBA00022525"/>
    </source>
</evidence>
<sequence>MKAKVYIRGDKDFCSIATDRKLALIGLLTVKSNDASSVAIPIVPKRIGEIEIQIESILIMTLDGASLNTEGDATRRKLLVVPEGVEHRKSQSFILDPNGNLNDGPKDGDVKANKPTAAPFQSKTQLGPNGQLDSIDLKFPDKKAIPGSLAAVIYLTGNLLGPVVNTTIDGGLEKFFRQPTGCGEQNMIYLAPNVYVLTYLRNTNQLSGANEENAYRFIQSGYQRELNYRRSDKSFSAFGERRPGSTWLTAFVMRVFCQAQQFAGVNIDENLVCESVSWLIQNQRGDGALPEIHAVIHKEMVGGAYTEGDVAMTAFVLSTLAECKCKGVNSEASILRATDYLEKQYKTLNRPYSMALTAYALSLVNSKEKLNANDRLVQSAIYDNDKKSRYWNAGGNALNVETAGYALLTQVILGRTGYAGPIVTYLTNQRQGGVGFVSTQDTVVALQALALYSENTAGNALDLRVKLTSEVEVDWKPPEIHITPDNALLRREIDVKNFLGGKLFVESRGTGVGLLEVEVRYNLPSSRGEICKFHLNTTVREIKEDKAGDLFGPVQDQADPQEQEGGQKKKSRKGCKKPKNKNKKRCQKKGKKDKKPIPKHQPVKSIHLKVCTRYKGKGDTGMSIMDIGILTGFVPDKESLKKLEETLPELDKLEISDSSLVVYLSEIPSDRDLCVNVQFDREYYVGVVQAVPVNVYDYYEPDQSCSKFYGPDKYSPLKLGVCEMGSSSCKCSQDQCAQQNPPIGDVDKLIKSACRKYNYVIKGKVLLIDEENTMVSYVVEVVQIIQQGNKDLKIKQQIELMKRGSCQSPDLKEGMEYLLMGLDKTDKYELDKNSFVKLWPKKRDGNKDILEDFAQNYAC</sequence>
<dbReference type="Pfam" id="PF07677">
    <property type="entry name" value="A2M_recep"/>
    <property type="match status" value="1"/>
</dbReference>
<evidence type="ECO:0000256" key="5">
    <source>
        <dbReference type="SAM" id="MobiDB-lite"/>
    </source>
</evidence>
<keyword evidence="4" id="KW-1015">Disulfide bond</keyword>
<dbReference type="AlphaFoldDB" id="A0A9X0CEX0"/>
<dbReference type="PROSITE" id="PS50189">
    <property type="entry name" value="NTR"/>
    <property type="match status" value="1"/>
</dbReference>
<dbReference type="Gene3D" id="2.60.120.1540">
    <property type="match status" value="1"/>
</dbReference>
<dbReference type="Proteomes" id="UP001163046">
    <property type="component" value="Unassembled WGS sequence"/>
</dbReference>
<reference evidence="7" key="1">
    <citation type="submission" date="2023-01" db="EMBL/GenBank/DDBJ databases">
        <title>Genome assembly of the deep-sea coral Lophelia pertusa.</title>
        <authorList>
            <person name="Herrera S."/>
            <person name="Cordes E."/>
        </authorList>
    </citation>
    <scope>NUCLEOTIDE SEQUENCE</scope>
    <source>
        <strain evidence="7">USNM1676648</strain>
        <tissue evidence="7">Polyp</tissue>
    </source>
</reference>
<gene>
    <name evidence="7" type="ORF">OS493_014903</name>
</gene>
<dbReference type="PROSITE" id="PS00477">
    <property type="entry name" value="ALPHA_2_MACROGLOBULIN"/>
    <property type="match status" value="1"/>
</dbReference>
<dbReference type="Gene3D" id="2.60.40.690">
    <property type="entry name" value="Alpha-macroglobulin, receptor-binding domain"/>
    <property type="match status" value="1"/>
</dbReference>
<evidence type="ECO:0000259" key="6">
    <source>
        <dbReference type="PROSITE" id="PS50189"/>
    </source>
</evidence>
<feature type="compositionally biased region" description="Basic residues" evidence="5">
    <location>
        <begin position="568"/>
        <end position="602"/>
    </location>
</feature>
<dbReference type="PANTHER" id="PTHR11412:SF166">
    <property type="entry name" value="NTR DOMAIN-CONTAINING PROTEIN"/>
    <property type="match status" value="1"/>
</dbReference>
<evidence type="ECO:0000313" key="7">
    <source>
        <dbReference type="EMBL" id="KAJ7334579.1"/>
    </source>
</evidence>
<evidence type="ECO:0000256" key="3">
    <source>
        <dbReference type="ARBA" id="ARBA00022966"/>
    </source>
</evidence>
<dbReference type="InterPro" id="IPR036595">
    <property type="entry name" value="A-macroglobulin_rcpt-bd_sf"/>
</dbReference>
<accession>A0A9X0CEX0</accession>
<dbReference type="SMART" id="SM01361">
    <property type="entry name" value="A2M_recep"/>
    <property type="match status" value="1"/>
</dbReference>
<dbReference type="Gene3D" id="1.50.10.20">
    <property type="match status" value="1"/>
</dbReference>
<dbReference type="EMBL" id="MU827784">
    <property type="protein sequence ID" value="KAJ7334579.1"/>
    <property type="molecule type" value="Genomic_DNA"/>
</dbReference>
<dbReference type="InterPro" id="IPR011626">
    <property type="entry name" value="Alpha-macroglobulin_TED"/>
</dbReference>
<name>A0A9X0CEX0_9CNID</name>
<dbReference type="InterPro" id="IPR047565">
    <property type="entry name" value="Alpha-macroglob_thiol-ester_cl"/>
</dbReference>
<dbReference type="GO" id="GO:0005615">
    <property type="term" value="C:extracellular space"/>
    <property type="evidence" value="ECO:0007669"/>
    <property type="project" value="InterPro"/>
</dbReference>
<dbReference type="InterPro" id="IPR018933">
    <property type="entry name" value="Netrin_module_non-TIMP"/>
</dbReference>
<proteinExistence type="predicted"/>
<evidence type="ECO:0000256" key="4">
    <source>
        <dbReference type="ARBA" id="ARBA00023157"/>
    </source>
</evidence>
<feature type="region of interest" description="Disordered" evidence="5">
    <location>
        <begin position="93"/>
        <end position="125"/>
    </location>
</feature>
<dbReference type="InterPro" id="IPR013783">
    <property type="entry name" value="Ig-like_fold"/>
</dbReference>
<comment type="caution">
    <text evidence="7">The sequence shown here is derived from an EMBL/GenBank/DDBJ whole genome shotgun (WGS) entry which is preliminary data.</text>
</comment>
<dbReference type="OrthoDB" id="6359008at2759"/>
<feature type="domain" description="NTR" evidence="6">
    <location>
        <begin position="736"/>
        <end position="859"/>
    </location>
</feature>
<feature type="region of interest" description="Disordered" evidence="5">
    <location>
        <begin position="546"/>
        <end position="602"/>
    </location>
</feature>
<keyword evidence="3" id="KW-0882">Thioester bond</keyword>
<keyword evidence="2" id="KW-0964">Secreted</keyword>
<dbReference type="SUPFAM" id="SSF50242">
    <property type="entry name" value="TIMP-like"/>
    <property type="match status" value="1"/>
</dbReference>
<dbReference type="Gene3D" id="2.40.50.120">
    <property type="match status" value="1"/>
</dbReference>
<dbReference type="InterPro" id="IPR050473">
    <property type="entry name" value="A2M/Complement_sys"/>
</dbReference>
<dbReference type="InterPro" id="IPR008930">
    <property type="entry name" value="Terpenoid_cyclase/PrenylTrfase"/>
</dbReference>
<evidence type="ECO:0000313" key="8">
    <source>
        <dbReference type="Proteomes" id="UP001163046"/>
    </source>
</evidence>
<evidence type="ECO:0000256" key="1">
    <source>
        <dbReference type="ARBA" id="ARBA00004613"/>
    </source>
</evidence>
<dbReference type="SUPFAM" id="SSF48239">
    <property type="entry name" value="Terpenoid cyclases/Protein prenyltransferases"/>
    <property type="match status" value="1"/>
</dbReference>
<dbReference type="InterPro" id="IPR001134">
    <property type="entry name" value="Netrin_domain"/>
</dbReference>
<dbReference type="CDD" id="cd02896">
    <property type="entry name" value="complement_C3_C4_C5"/>
    <property type="match status" value="1"/>
</dbReference>